<dbReference type="Proteomes" id="UP000231246">
    <property type="component" value="Unassembled WGS sequence"/>
</dbReference>
<dbReference type="Gene3D" id="3.40.50.1260">
    <property type="entry name" value="Phosphoglycerate kinase, N-terminal domain"/>
    <property type="match status" value="2"/>
</dbReference>
<proteinExistence type="inferred from homology"/>
<name>A0A2H0BVA1_9BACT</name>
<dbReference type="EMBL" id="PCTA01000023">
    <property type="protein sequence ID" value="PIP61561.1"/>
    <property type="molecule type" value="Genomic_DNA"/>
</dbReference>
<dbReference type="InterPro" id="IPR036043">
    <property type="entry name" value="Phosphoglycerate_kinase_sf"/>
</dbReference>
<dbReference type="GO" id="GO:0006094">
    <property type="term" value="P:gluconeogenesis"/>
    <property type="evidence" value="ECO:0007669"/>
    <property type="project" value="TreeGrafter"/>
</dbReference>
<comment type="pathway">
    <text evidence="2 13">Carbohydrate degradation; glycolysis; pyruvate from D-glyceraldehyde 3-phosphate: step 2/5.</text>
</comment>
<evidence type="ECO:0000256" key="1">
    <source>
        <dbReference type="ARBA" id="ARBA00000642"/>
    </source>
</evidence>
<dbReference type="PRINTS" id="PR00477">
    <property type="entry name" value="PHGLYCKINASE"/>
</dbReference>
<dbReference type="InterPro" id="IPR015824">
    <property type="entry name" value="Phosphoglycerate_kinase_N"/>
</dbReference>
<keyword evidence="12 13" id="KW-0324">Glycolysis</keyword>
<reference evidence="17 18" key="1">
    <citation type="submission" date="2017-09" db="EMBL/GenBank/DDBJ databases">
        <title>Depth-based differentiation of microbial function through sediment-hosted aquifers and enrichment of novel symbionts in the deep terrestrial subsurface.</title>
        <authorList>
            <person name="Probst A.J."/>
            <person name="Ladd B."/>
            <person name="Jarett J.K."/>
            <person name="Geller-Mcgrath D.E."/>
            <person name="Sieber C.M."/>
            <person name="Emerson J.B."/>
            <person name="Anantharaman K."/>
            <person name="Thomas B.C."/>
            <person name="Malmstrom R."/>
            <person name="Stieglmeier M."/>
            <person name="Klingl A."/>
            <person name="Woyke T."/>
            <person name="Ryan C.M."/>
            <person name="Banfield J.F."/>
        </authorList>
    </citation>
    <scope>NUCLEOTIDE SEQUENCE [LARGE SCALE GENOMIC DNA]</scope>
    <source>
        <strain evidence="17">CG22_combo_CG10-13_8_21_14_all_38_20</strain>
    </source>
</reference>
<evidence type="ECO:0000256" key="11">
    <source>
        <dbReference type="ARBA" id="ARBA00022840"/>
    </source>
</evidence>
<comment type="subunit">
    <text evidence="4 13">Monomer.</text>
</comment>
<evidence type="ECO:0000256" key="3">
    <source>
        <dbReference type="ARBA" id="ARBA00008982"/>
    </source>
</evidence>
<feature type="binding site" evidence="13 15">
    <location>
        <begin position="344"/>
        <end position="347"/>
    </location>
    <ligand>
        <name>ATP</name>
        <dbReference type="ChEBI" id="CHEBI:30616"/>
    </ligand>
</feature>
<feature type="binding site" evidence="13">
    <location>
        <position position="37"/>
    </location>
    <ligand>
        <name>substrate</name>
    </ligand>
</feature>
<evidence type="ECO:0000256" key="15">
    <source>
        <dbReference type="PIRSR" id="PIRSR000724-2"/>
    </source>
</evidence>
<dbReference type="PIRSF" id="PIRSF000724">
    <property type="entry name" value="Pgk"/>
    <property type="match status" value="1"/>
</dbReference>
<gene>
    <name evidence="13 17" type="primary">pgk</name>
    <name evidence="17" type="ORF">COW99_03475</name>
</gene>
<evidence type="ECO:0000256" key="2">
    <source>
        <dbReference type="ARBA" id="ARBA00004838"/>
    </source>
</evidence>
<dbReference type="HAMAP" id="MF_00145">
    <property type="entry name" value="Phosphoglyc_kinase"/>
    <property type="match status" value="1"/>
</dbReference>
<dbReference type="AlphaFoldDB" id="A0A2H0BVA1"/>
<feature type="binding site" evidence="13 14">
    <location>
        <begin position="60"/>
        <end position="63"/>
    </location>
    <ligand>
        <name>substrate</name>
    </ligand>
</feature>
<evidence type="ECO:0000256" key="6">
    <source>
        <dbReference type="ARBA" id="ARBA00016471"/>
    </source>
</evidence>
<feature type="binding site" evidence="13 15">
    <location>
        <position position="318"/>
    </location>
    <ligand>
        <name>ATP</name>
        <dbReference type="ChEBI" id="CHEBI:30616"/>
    </ligand>
</feature>
<evidence type="ECO:0000256" key="8">
    <source>
        <dbReference type="ARBA" id="ARBA00022679"/>
    </source>
</evidence>
<feature type="binding site" evidence="13">
    <location>
        <position position="147"/>
    </location>
    <ligand>
        <name>substrate</name>
    </ligand>
</feature>
<feature type="binding site" evidence="14">
    <location>
        <position position="147"/>
    </location>
    <ligand>
        <name>(2R)-3-phosphoglycerate</name>
        <dbReference type="ChEBI" id="CHEBI:58272"/>
    </ligand>
</feature>
<feature type="binding site" evidence="13 15">
    <location>
        <position position="197"/>
    </location>
    <ligand>
        <name>ATP</name>
        <dbReference type="ChEBI" id="CHEBI:30616"/>
    </ligand>
</feature>
<dbReference type="SUPFAM" id="SSF53748">
    <property type="entry name" value="Phosphoglycerate kinase"/>
    <property type="match status" value="1"/>
</dbReference>
<dbReference type="PANTHER" id="PTHR11406">
    <property type="entry name" value="PHOSPHOGLYCERATE KINASE"/>
    <property type="match status" value="1"/>
</dbReference>
<dbReference type="FunFam" id="3.40.50.1260:FF:000006">
    <property type="entry name" value="Phosphoglycerate kinase"/>
    <property type="match status" value="1"/>
</dbReference>
<feature type="binding site" evidence="13 14">
    <location>
        <begin position="21"/>
        <end position="23"/>
    </location>
    <ligand>
        <name>substrate</name>
    </ligand>
</feature>
<evidence type="ECO:0000256" key="12">
    <source>
        <dbReference type="ARBA" id="ARBA00023152"/>
    </source>
</evidence>
<comment type="caution">
    <text evidence="13">Lacks conserved residue(s) required for the propagation of feature annotation.</text>
</comment>
<dbReference type="Pfam" id="PF00162">
    <property type="entry name" value="PGK"/>
    <property type="match status" value="1"/>
</dbReference>
<dbReference type="PANTHER" id="PTHR11406:SF23">
    <property type="entry name" value="PHOSPHOGLYCERATE KINASE 1, CHLOROPLASTIC-RELATED"/>
    <property type="match status" value="1"/>
</dbReference>
<keyword evidence="9 13" id="KW-0547">Nucleotide-binding</keyword>
<evidence type="ECO:0000256" key="10">
    <source>
        <dbReference type="ARBA" id="ARBA00022777"/>
    </source>
</evidence>
<comment type="subcellular location">
    <subcellularLocation>
        <location evidence="13">Cytoplasm</location>
    </subcellularLocation>
</comment>
<comment type="caution">
    <text evidence="17">The sequence shown here is derived from an EMBL/GenBank/DDBJ whole genome shotgun (WGS) entry which is preliminary data.</text>
</comment>
<dbReference type="GO" id="GO:0005829">
    <property type="term" value="C:cytosol"/>
    <property type="evidence" value="ECO:0007669"/>
    <property type="project" value="TreeGrafter"/>
</dbReference>
<sequence length="388" mass="42560">MILNSIYDVDFRNKKVFLRVDYNVSLNSDNSISNDTRITQTLPTIKYLIDKGAGLVLASHLGRPGGKVDKRYSMSAVAIRLGEHLGKKIRVIPDYWKSKIVVKPGEVVMLENLRFHNGEESNDQKLAKYISSFVDIYVNDAFGSSHRAHMSIVGIASHLPAYAGLLLQKEITLIDKLLNKRKGSLTVVIGGAKTPEKIGVINNLLTKADTILLGGAVANTFLSTWGIKTGVSLVDHEMTEMARQIMWKATQSNVKLILPEDVVVSNTKQTREPVEISYKEVPGHLAIYDIGSKARKKYADEILSSDSVIWNGPMGLFEKPQFIAGTKSVMDAMVKCKGTTVIGGGDTLTALQDKKQLNHITHISTGGGALLEYLEKESLPGIDIVKNS</sequence>
<dbReference type="GO" id="GO:0004618">
    <property type="term" value="F:phosphoglycerate kinase activity"/>
    <property type="evidence" value="ECO:0007669"/>
    <property type="project" value="UniProtKB-UniRule"/>
</dbReference>
<keyword evidence="7 13" id="KW-0963">Cytoplasm</keyword>
<evidence type="ECO:0000256" key="5">
    <source>
        <dbReference type="ARBA" id="ARBA00013061"/>
    </source>
</evidence>
<evidence type="ECO:0000313" key="18">
    <source>
        <dbReference type="Proteomes" id="UP000231246"/>
    </source>
</evidence>
<accession>A0A2H0BVA1</accession>
<comment type="similarity">
    <text evidence="3 13 16">Belongs to the phosphoglycerate kinase family.</text>
</comment>
<evidence type="ECO:0000256" key="4">
    <source>
        <dbReference type="ARBA" id="ARBA00011245"/>
    </source>
</evidence>
<evidence type="ECO:0000256" key="16">
    <source>
        <dbReference type="RuleBase" id="RU000532"/>
    </source>
</evidence>
<organism evidence="17 18">
    <name type="scientific">Candidatus Roizmanbacteria bacterium CG22_combo_CG10-13_8_21_14_all_38_20</name>
    <dbReference type="NCBI Taxonomy" id="1974862"/>
    <lineage>
        <taxon>Bacteria</taxon>
        <taxon>Candidatus Roizmaniibacteriota</taxon>
    </lineage>
</organism>
<protein>
    <recommendedName>
        <fullName evidence="6 13">Phosphoglycerate kinase</fullName>
        <ecNumber evidence="5 13">2.7.2.3</ecNumber>
    </recommendedName>
</protein>
<evidence type="ECO:0000256" key="7">
    <source>
        <dbReference type="ARBA" id="ARBA00022490"/>
    </source>
</evidence>
<evidence type="ECO:0000313" key="17">
    <source>
        <dbReference type="EMBL" id="PIP61561.1"/>
    </source>
</evidence>
<comment type="catalytic activity">
    <reaction evidence="1 13 16">
        <text>(2R)-3-phosphoglycerate + ATP = (2R)-3-phospho-glyceroyl phosphate + ADP</text>
        <dbReference type="Rhea" id="RHEA:14801"/>
        <dbReference type="ChEBI" id="CHEBI:30616"/>
        <dbReference type="ChEBI" id="CHEBI:57604"/>
        <dbReference type="ChEBI" id="CHEBI:58272"/>
        <dbReference type="ChEBI" id="CHEBI:456216"/>
        <dbReference type="EC" id="2.7.2.3"/>
    </reaction>
</comment>
<dbReference type="FunFam" id="3.40.50.1260:FF:000031">
    <property type="entry name" value="Phosphoglycerate kinase 1"/>
    <property type="match status" value="1"/>
</dbReference>
<dbReference type="InterPro" id="IPR001576">
    <property type="entry name" value="Phosphoglycerate_kinase"/>
</dbReference>
<dbReference type="GO" id="GO:0043531">
    <property type="term" value="F:ADP binding"/>
    <property type="evidence" value="ECO:0007669"/>
    <property type="project" value="TreeGrafter"/>
</dbReference>
<keyword evidence="10 13" id="KW-0418">Kinase</keyword>
<dbReference type="GO" id="GO:0005524">
    <property type="term" value="F:ATP binding"/>
    <property type="evidence" value="ECO:0007669"/>
    <property type="project" value="UniProtKB-KW"/>
</dbReference>
<evidence type="ECO:0000256" key="14">
    <source>
        <dbReference type="PIRSR" id="PIRSR000724-1"/>
    </source>
</evidence>
<evidence type="ECO:0000256" key="13">
    <source>
        <dbReference type="HAMAP-Rule" id="MF_00145"/>
    </source>
</evidence>
<dbReference type="UniPathway" id="UPA00109">
    <property type="reaction ID" value="UER00185"/>
</dbReference>
<feature type="binding site" evidence="13">
    <location>
        <position position="114"/>
    </location>
    <ligand>
        <name>substrate</name>
    </ligand>
</feature>
<evidence type="ECO:0000256" key="9">
    <source>
        <dbReference type="ARBA" id="ARBA00022741"/>
    </source>
</evidence>
<keyword evidence="11 13" id="KW-0067">ATP-binding</keyword>
<dbReference type="GO" id="GO:0006096">
    <property type="term" value="P:glycolytic process"/>
    <property type="evidence" value="ECO:0007669"/>
    <property type="project" value="UniProtKB-UniRule"/>
</dbReference>
<feature type="binding site" evidence="14">
    <location>
        <position position="114"/>
    </location>
    <ligand>
        <name>(2R)-3-phosphoglycerate</name>
        <dbReference type="ChEBI" id="CHEBI:58272"/>
    </ligand>
</feature>
<feature type="binding site" evidence="14">
    <location>
        <position position="37"/>
    </location>
    <ligand>
        <name>(2R)-3-phosphoglycerate</name>
        <dbReference type="ChEBI" id="CHEBI:58272"/>
    </ligand>
</feature>
<keyword evidence="8 13" id="KW-0808">Transferase</keyword>
<dbReference type="EC" id="2.7.2.3" evidence="5 13"/>